<dbReference type="Pfam" id="PF13419">
    <property type="entry name" value="HAD_2"/>
    <property type="match status" value="1"/>
</dbReference>
<dbReference type="InterPro" id="IPR041492">
    <property type="entry name" value="HAD_2"/>
</dbReference>
<accession>A0A0R2LIL4</accession>
<dbReference type="Gene3D" id="1.10.150.240">
    <property type="entry name" value="Putative phosphatase, domain 2"/>
    <property type="match status" value="1"/>
</dbReference>
<gene>
    <name evidence="1" type="ORF">IV66_GL001856</name>
</gene>
<dbReference type="EMBL" id="JQCN01000045">
    <property type="protein sequence ID" value="KRN98525.1"/>
    <property type="molecule type" value="Genomic_DNA"/>
</dbReference>
<comment type="caution">
    <text evidence="1">The sequence shown here is derived from an EMBL/GenBank/DDBJ whole genome shotgun (WGS) entry which is preliminary data.</text>
</comment>
<reference evidence="1 2" key="1">
    <citation type="journal article" date="2015" name="Genome Announc.">
        <title>Expanding the biotechnology potential of lactobacilli through comparative genomics of 213 strains and associated genera.</title>
        <authorList>
            <person name="Sun Z."/>
            <person name="Harris H.M."/>
            <person name="McCann A."/>
            <person name="Guo C."/>
            <person name="Argimon S."/>
            <person name="Zhang W."/>
            <person name="Yang X."/>
            <person name="Jeffery I.B."/>
            <person name="Cooney J.C."/>
            <person name="Kagawa T.F."/>
            <person name="Liu W."/>
            <person name="Song Y."/>
            <person name="Salvetti E."/>
            <person name="Wrobel A."/>
            <person name="Rasinkangas P."/>
            <person name="Parkhill J."/>
            <person name="Rea M.C."/>
            <person name="O'Sullivan O."/>
            <person name="Ritari J."/>
            <person name="Douillard F.P."/>
            <person name="Paul Ross R."/>
            <person name="Yang R."/>
            <person name="Briner A.E."/>
            <person name="Felis G.E."/>
            <person name="de Vos W.M."/>
            <person name="Barrangou R."/>
            <person name="Klaenhammer T.R."/>
            <person name="Caufield P.W."/>
            <person name="Cui Y."/>
            <person name="Zhang H."/>
            <person name="O'Toole P.W."/>
        </authorList>
    </citation>
    <scope>NUCLEOTIDE SEQUENCE [LARGE SCALE GENOMIC DNA]</scope>
    <source>
        <strain evidence="1 2">NBRC 103219</strain>
    </source>
</reference>
<dbReference type="InterPro" id="IPR023214">
    <property type="entry name" value="HAD_sf"/>
</dbReference>
<proteinExistence type="predicted"/>
<dbReference type="SFLD" id="SFLDG01135">
    <property type="entry name" value="C1.5.6:_HAD__Beta-PGM__Phospha"/>
    <property type="match status" value="1"/>
</dbReference>
<protein>
    <recommendedName>
        <fullName evidence="3">HAD superfamily hydrolase</fullName>
    </recommendedName>
</protein>
<dbReference type="InterPro" id="IPR023198">
    <property type="entry name" value="PGP-like_dom2"/>
</dbReference>
<dbReference type="OrthoDB" id="9797743at2"/>
<dbReference type="SUPFAM" id="SSF56784">
    <property type="entry name" value="HAD-like"/>
    <property type="match status" value="1"/>
</dbReference>
<dbReference type="NCBIfam" id="TIGR01509">
    <property type="entry name" value="HAD-SF-IA-v3"/>
    <property type="match status" value="1"/>
</dbReference>
<dbReference type="STRING" id="449659.IV66_GL001856"/>
<dbReference type="PATRIC" id="fig|449659.4.peg.1903"/>
<dbReference type="SFLD" id="SFLDG01129">
    <property type="entry name" value="C1.5:_HAD__Beta-PGM__Phosphata"/>
    <property type="match status" value="1"/>
</dbReference>
<dbReference type="PANTHER" id="PTHR18901">
    <property type="entry name" value="2-DEOXYGLUCOSE-6-PHOSPHATE PHOSPHATASE 2"/>
    <property type="match status" value="1"/>
</dbReference>
<evidence type="ECO:0008006" key="3">
    <source>
        <dbReference type="Google" id="ProtNLM"/>
    </source>
</evidence>
<dbReference type="PANTHER" id="PTHR18901:SF38">
    <property type="entry name" value="PSEUDOURIDINE-5'-PHOSPHATASE"/>
    <property type="match status" value="1"/>
</dbReference>
<sequence>MDLSDKKFVFFDMDGLLLDTETLYYETRKQILADYGFSFSKDEHYKYVGRGFPDSIRRLQELVGDQELGQMVFDKAMKLYQQRLTSGQIQLMPGAIDLLRFLQDHDKQSFITSSSGKKTIMQTAQVTGLKPYFTGFISGDEVTKNKPAPDIYLRALSKAQAKKEQAVVFEDAPTGIIAGAKAGIDVIAVPDLISLDKSTQALAKIIVPNLLAVLPFFTTTTDEK</sequence>
<keyword evidence="2" id="KW-1185">Reference proteome</keyword>
<name>A0A0R2LIL4_9LACO</name>
<organism evidence="1 2">
    <name type="scientific">Ligilactobacillus pobuzihii</name>
    <dbReference type="NCBI Taxonomy" id="449659"/>
    <lineage>
        <taxon>Bacteria</taxon>
        <taxon>Bacillati</taxon>
        <taxon>Bacillota</taxon>
        <taxon>Bacilli</taxon>
        <taxon>Lactobacillales</taxon>
        <taxon>Lactobacillaceae</taxon>
        <taxon>Ligilactobacillus</taxon>
    </lineage>
</organism>
<dbReference type="Proteomes" id="UP000051886">
    <property type="component" value="Unassembled WGS sequence"/>
</dbReference>
<dbReference type="AlphaFoldDB" id="A0A0R2LIL4"/>
<dbReference type="InterPro" id="IPR036412">
    <property type="entry name" value="HAD-like_sf"/>
</dbReference>
<dbReference type="InterPro" id="IPR006439">
    <property type="entry name" value="HAD-SF_hydro_IA"/>
</dbReference>
<dbReference type="Gene3D" id="3.40.50.1000">
    <property type="entry name" value="HAD superfamily/HAD-like"/>
    <property type="match status" value="1"/>
</dbReference>
<dbReference type="SFLD" id="SFLDS00003">
    <property type="entry name" value="Haloacid_Dehalogenase"/>
    <property type="match status" value="1"/>
</dbReference>
<evidence type="ECO:0000313" key="1">
    <source>
        <dbReference type="EMBL" id="KRN98525.1"/>
    </source>
</evidence>
<evidence type="ECO:0000313" key="2">
    <source>
        <dbReference type="Proteomes" id="UP000051886"/>
    </source>
</evidence>
<dbReference type="CDD" id="cd07505">
    <property type="entry name" value="HAD_BPGM-like"/>
    <property type="match status" value="1"/>
</dbReference>
<dbReference type="RefSeq" id="WP_017868419.1">
    <property type="nucleotide sequence ID" value="NZ_BJYB01000016.1"/>
</dbReference>